<feature type="domain" description="DUF2726" evidence="2">
    <location>
        <begin position="119"/>
        <end position="234"/>
    </location>
</feature>
<dbReference type="AlphaFoldDB" id="A0A371XCI2"/>
<dbReference type="Pfam" id="PF10881">
    <property type="entry name" value="DUF2726"/>
    <property type="match status" value="1"/>
</dbReference>
<accession>A0A371XCI2</accession>
<keyword evidence="1" id="KW-0472">Membrane</keyword>
<dbReference type="Proteomes" id="UP000262379">
    <property type="component" value="Unassembled WGS sequence"/>
</dbReference>
<dbReference type="RefSeq" id="WP_116624518.1">
    <property type="nucleotide sequence ID" value="NZ_QURN01000010.1"/>
</dbReference>
<reference evidence="4" key="1">
    <citation type="submission" date="2018-08" db="EMBL/GenBank/DDBJ databases">
        <authorList>
            <person name="Im W.T."/>
        </authorList>
    </citation>
    <scope>NUCLEOTIDE SEQUENCE [LARGE SCALE GENOMIC DNA]</scope>
    <source>
        <strain evidence="4">LA-28</strain>
    </source>
</reference>
<proteinExistence type="predicted"/>
<evidence type="ECO:0000313" key="4">
    <source>
        <dbReference type="Proteomes" id="UP000262379"/>
    </source>
</evidence>
<name>A0A371XCI2_9HYPH</name>
<evidence type="ECO:0000259" key="2">
    <source>
        <dbReference type="Pfam" id="PF10881"/>
    </source>
</evidence>
<gene>
    <name evidence="3" type="ORF">DY251_13915</name>
</gene>
<organism evidence="3 4">
    <name type="scientific">Mesorhizobium denitrificans</name>
    <dbReference type="NCBI Taxonomy" id="2294114"/>
    <lineage>
        <taxon>Bacteria</taxon>
        <taxon>Pseudomonadati</taxon>
        <taxon>Pseudomonadota</taxon>
        <taxon>Alphaproteobacteria</taxon>
        <taxon>Hyphomicrobiales</taxon>
        <taxon>Phyllobacteriaceae</taxon>
        <taxon>Mesorhizobium</taxon>
    </lineage>
</organism>
<evidence type="ECO:0000313" key="3">
    <source>
        <dbReference type="EMBL" id="RFC66936.1"/>
    </source>
</evidence>
<keyword evidence="1" id="KW-0812">Transmembrane</keyword>
<keyword evidence="1" id="KW-1133">Transmembrane helix</keyword>
<sequence length="238" mass="27039">MLKGEGKAQTELELIQLSRDPDANSWVILLICLVAGLACYFALNEISQRRYKYHSSSKSNRSFGRRSNYEFSKRSRSADIAPPSAISDNIVALPTPNGNLNSDYVEQLRHVMAAPFRKKRVMNKSEFRVFRIVEEELRVVRGGHRILSQTCLGEILDSDDKAAFASINAKRVDILVIQPNGEPLAVFEYQGQGHYQNMAAARDAVKKEALRKAGVHYLEINEHHEPEEIRQMVRKVTR</sequence>
<protein>
    <submittedName>
        <fullName evidence="3">DUF2726 domain-containing protein</fullName>
    </submittedName>
</protein>
<evidence type="ECO:0000256" key="1">
    <source>
        <dbReference type="SAM" id="Phobius"/>
    </source>
</evidence>
<dbReference type="EMBL" id="QURN01000010">
    <property type="protein sequence ID" value="RFC66936.1"/>
    <property type="molecule type" value="Genomic_DNA"/>
</dbReference>
<dbReference type="InterPro" id="IPR024402">
    <property type="entry name" value="DUF2726"/>
</dbReference>
<keyword evidence="4" id="KW-1185">Reference proteome</keyword>
<comment type="caution">
    <text evidence="3">The sequence shown here is derived from an EMBL/GenBank/DDBJ whole genome shotgun (WGS) entry which is preliminary data.</text>
</comment>
<feature type="transmembrane region" description="Helical" evidence="1">
    <location>
        <begin position="23"/>
        <end position="43"/>
    </location>
</feature>